<evidence type="ECO:0008006" key="3">
    <source>
        <dbReference type="Google" id="ProtNLM"/>
    </source>
</evidence>
<dbReference type="PANTHER" id="PTHR16306:SF0">
    <property type="entry name" value="TRANSLIN-ASSOCIATED FACTOR X-INTERACTING PROTEIN 1"/>
    <property type="match status" value="1"/>
</dbReference>
<dbReference type="GeneTree" id="ENSGT00940000165060"/>
<dbReference type="PANTHER" id="PTHR16306">
    <property type="entry name" value="TRANSLIN-ASSOCIATED FACTOR X-INTERACTING PROTEIN 1"/>
    <property type="match status" value="1"/>
</dbReference>
<reference evidence="1 2" key="1">
    <citation type="submission" date="2019-11" db="EMBL/GenBank/DDBJ databases">
        <title>Strigops habroptila (kakapo) genome, bStrHab1, primary haplotype, v2.</title>
        <authorList>
            <person name="Jarvis E.D."/>
            <person name="Howard J."/>
            <person name="Rhie A."/>
            <person name="Phillippy A."/>
            <person name="Korlach J."/>
            <person name="Digby A."/>
            <person name="Iorns D."/>
            <person name="Eason D."/>
            <person name="Robertson B."/>
            <person name="Raemaekers T."/>
            <person name="Howe K."/>
            <person name="Lewin H."/>
            <person name="Damas J."/>
            <person name="Hastie A."/>
            <person name="Tracey A."/>
            <person name="Chow W."/>
            <person name="Fedrigo O."/>
        </authorList>
    </citation>
    <scope>NUCLEOTIDE SEQUENCE [LARGE SCALE GENOMIC DNA]</scope>
</reference>
<gene>
    <name evidence="1" type="primary">TSNAXIP1</name>
</gene>
<reference evidence="1" key="2">
    <citation type="submission" date="2025-08" db="UniProtKB">
        <authorList>
            <consortium name="Ensembl"/>
        </authorList>
    </citation>
    <scope>IDENTIFICATION</scope>
</reference>
<dbReference type="Ensembl" id="ENSSHBT00005002530.1">
    <property type="protein sequence ID" value="ENSSHBP00005002052.1"/>
    <property type="gene ID" value="ENSSHBG00005001831.1"/>
</dbReference>
<name>A0A672TMG0_STRHB</name>
<protein>
    <recommendedName>
        <fullName evidence="3">Translin-associated factor X-interacting protein 1 N-terminal domain-containing protein</fullName>
    </recommendedName>
</protein>
<accession>A0A672TMG0</accession>
<dbReference type="GO" id="GO:0005737">
    <property type="term" value="C:cytoplasm"/>
    <property type="evidence" value="ECO:0007669"/>
    <property type="project" value="TreeGrafter"/>
</dbReference>
<keyword evidence="2" id="KW-1185">Reference proteome</keyword>
<evidence type="ECO:0000313" key="2">
    <source>
        <dbReference type="Proteomes" id="UP000472266"/>
    </source>
</evidence>
<dbReference type="Proteomes" id="UP000472266">
    <property type="component" value="Chromosome 3"/>
</dbReference>
<dbReference type="AlphaFoldDB" id="A0A672TMG0"/>
<reference evidence="1" key="3">
    <citation type="submission" date="2025-09" db="UniProtKB">
        <authorList>
            <consortium name="Ensembl"/>
        </authorList>
    </citation>
    <scope>IDENTIFICATION</scope>
</reference>
<proteinExistence type="predicted"/>
<organism evidence="1 2">
    <name type="scientific">Strigops habroptila</name>
    <name type="common">Kakapo</name>
    <dbReference type="NCBI Taxonomy" id="2489341"/>
    <lineage>
        <taxon>Eukaryota</taxon>
        <taxon>Metazoa</taxon>
        <taxon>Chordata</taxon>
        <taxon>Craniata</taxon>
        <taxon>Vertebrata</taxon>
        <taxon>Euteleostomi</taxon>
        <taxon>Archelosauria</taxon>
        <taxon>Archosauria</taxon>
        <taxon>Dinosauria</taxon>
        <taxon>Saurischia</taxon>
        <taxon>Theropoda</taxon>
        <taxon>Coelurosauria</taxon>
        <taxon>Aves</taxon>
        <taxon>Neognathae</taxon>
        <taxon>Neoaves</taxon>
        <taxon>Telluraves</taxon>
        <taxon>Australaves</taxon>
        <taxon>Psittaciformes</taxon>
        <taxon>Psittacidae</taxon>
        <taxon>Strigops</taxon>
    </lineage>
</organism>
<sequence>HSFEAEYPTAQLSGIQALLLIKKRIHELEPLKAMVATASEECTLQILALQEKQKEEIRILDQEKQHLLKIIGHMKEEKNSLQIQVERLQASVAEEYSRYLNEHSVCKLLLEKLNDMNAQLDTRPLAVVKGEDVVKLTLALKVARQDLTKAHAMLTQMKASYGDDVPRRDFESLEKKYSYLLQKTLQKNFDQLHKEYETLLEIQRETAEERDNFHAELQRVQHNSTPRPKWEKCSEVIPGGIDQWHRLAEGKTSDELVDVLLEEIGTRVLKEIKVFHGQGKGDNIPVYLRHEGEVRNRKLTKKDVVNILKDIWKEKIALEHLPEFFLSYLQKQYGDAAAMEWSYTLFENMRLCRSNHILSSTYSVLTGQVVQPGGRFFLIFKFLSLYSMALREAFPLKRKESIQELVDASRCKLDSSEDLIDYLSLFKEDEEGNAEPFVAKLRTQYVREKQEYLRQLKNKLGNLFLNREVKADDLKTAFCMIDPGIDDQTLDTYIGLAYRVQTDEPAQEVVPVETVLERLTAGDVRRVGPSPGPPPNSGCFSPWALWSLG</sequence>
<evidence type="ECO:0000313" key="1">
    <source>
        <dbReference type="Ensembl" id="ENSSHBP00005002052.1"/>
    </source>
</evidence>